<organism evidence="1 2">
    <name type="scientific">Thalictrum thalictroides</name>
    <name type="common">Rue-anemone</name>
    <name type="synonym">Anemone thalictroides</name>
    <dbReference type="NCBI Taxonomy" id="46969"/>
    <lineage>
        <taxon>Eukaryota</taxon>
        <taxon>Viridiplantae</taxon>
        <taxon>Streptophyta</taxon>
        <taxon>Embryophyta</taxon>
        <taxon>Tracheophyta</taxon>
        <taxon>Spermatophyta</taxon>
        <taxon>Magnoliopsida</taxon>
        <taxon>Ranunculales</taxon>
        <taxon>Ranunculaceae</taxon>
        <taxon>Thalictroideae</taxon>
        <taxon>Thalictrum</taxon>
    </lineage>
</organism>
<dbReference type="EMBL" id="JABWDY010026885">
    <property type="protein sequence ID" value="KAF5188370.1"/>
    <property type="molecule type" value="Genomic_DNA"/>
</dbReference>
<sequence length="63" mass="6688">MHKHNIVKSISSCSPNVAVGSNGRPLGILVATSNSIDAQQQQPTVREGELCHSEIHVPQTQTG</sequence>
<gene>
    <name evidence="1" type="ORF">FRX31_022042</name>
</gene>
<keyword evidence="2" id="KW-1185">Reference proteome</keyword>
<dbReference type="Proteomes" id="UP000554482">
    <property type="component" value="Unassembled WGS sequence"/>
</dbReference>
<reference evidence="1 2" key="1">
    <citation type="submission" date="2020-06" db="EMBL/GenBank/DDBJ databases">
        <title>Transcriptomic and genomic resources for Thalictrum thalictroides and T. hernandezii: Facilitating candidate gene discovery in an emerging model plant lineage.</title>
        <authorList>
            <person name="Arias T."/>
            <person name="Riano-Pachon D.M."/>
            <person name="Di Stilio V.S."/>
        </authorList>
    </citation>
    <scope>NUCLEOTIDE SEQUENCE [LARGE SCALE GENOMIC DNA]</scope>
    <source>
        <strain evidence="2">cv. WT478/WT964</strain>
        <tissue evidence="1">Leaves</tissue>
    </source>
</reference>
<accession>A0A7J6VW25</accession>
<evidence type="ECO:0000313" key="1">
    <source>
        <dbReference type="EMBL" id="KAF5188370.1"/>
    </source>
</evidence>
<proteinExistence type="predicted"/>
<evidence type="ECO:0000313" key="2">
    <source>
        <dbReference type="Proteomes" id="UP000554482"/>
    </source>
</evidence>
<name>A0A7J6VW25_THATH</name>
<dbReference type="AlphaFoldDB" id="A0A7J6VW25"/>
<protein>
    <submittedName>
        <fullName evidence="1">Uncharacterized protein</fullName>
    </submittedName>
</protein>
<comment type="caution">
    <text evidence="1">The sequence shown here is derived from an EMBL/GenBank/DDBJ whole genome shotgun (WGS) entry which is preliminary data.</text>
</comment>